<comment type="caution">
    <text evidence="2">The sequence shown here is derived from an EMBL/GenBank/DDBJ whole genome shotgun (WGS) entry which is preliminary data.</text>
</comment>
<dbReference type="EMBL" id="CAXAMM010039831">
    <property type="protein sequence ID" value="CAK9089341.1"/>
    <property type="molecule type" value="Genomic_DNA"/>
</dbReference>
<protein>
    <submittedName>
        <fullName evidence="2">Uncharacterized protein</fullName>
    </submittedName>
</protein>
<feature type="region of interest" description="Disordered" evidence="1">
    <location>
        <begin position="1"/>
        <end position="98"/>
    </location>
</feature>
<evidence type="ECO:0000256" key="1">
    <source>
        <dbReference type="SAM" id="MobiDB-lite"/>
    </source>
</evidence>
<accession>A0ABP0QM96</accession>
<feature type="compositionally biased region" description="Polar residues" evidence="1">
    <location>
        <begin position="193"/>
        <end position="205"/>
    </location>
</feature>
<reference evidence="2 3" key="1">
    <citation type="submission" date="2024-02" db="EMBL/GenBank/DDBJ databases">
        <authorList>
            <person name="Chen Y."/>
            <person name="Shah S."/>
            <person name="Dougan E. K."/>
            <person name="Thang M."/>
            <person name="Chan C."/>
        </authorList>
    </citation>
    <scope>NUCLEOTIDE SEQUENCE [LARGE SCALE GENOMIC DNA]</scope>
</reference>
<feature type="compositionally biased region" description="Basic and acidic residues" evidence="1">
    <location>
        <begin position="138"/>
        <end position="154"/>
    </location>
</feature>
<keyword evidence="3" id="KW-1185">Reference proteome</keyword>
<feature type="compositionally biased region" description="Acidic residues" evidence="1">
    <location>
        <begin position="345"/>
        <end position="354"/>
    </location>
</feature>
<name>A0ABP0QM96_9DINO</name>
<feature type="compositionally biased region" description="Basic and acidic residues" evidence="1">
    <location>
        <begin position="40"/>
        <end position="76"/>
    </location>
</feature>
<dbReference type="Proteomes" id="UP001642464">
    <property type="component" value="Unassembled WGS sequence"/>
</dbReference>
<feature type="compositionally biased region" description="Basic and acidic residues" evidence="1">
    <location>
        <begin position="210"/>
        <end position="252"/>
    </location>
</feature>
<gene>
    <name evidence="2" type="ORF">SCF082_LOCUS42155</name>
</gene>
<feature type="non-terminal residue" evidence="2">
    <location>
        <position position="354"/>
    </location>
</feature>
<organism evidence="2 3">
    <name type="scientific">Durusdinium trenchii</name>
    <dbReference type="NCBI Taxonomy" id="1381693"/>
    <lineage>
        <taxon>Eukaryota</taxon>
        <taxon>Sar</taxon>
        <taxon>Alveolata</taxon>
        <taxon>Dinophyceae</taxon>
        <taxon>Suessiales</taxon>
        <taxon>Symbiodiniaceae</taxon>
        <taxon>Durusdinium</taxon>
    </lineage>
</organism>
<evidence type="ECO:0000313" key="2">
    <source>
        <dbReference type="EMBL" id="CAK9089341.1"/>
    </source>
</evidence>
<proteinExistence type="predicted"/>
<feature type="compositionally biased region" description="Basic and acidic residues" evidence="1">
    <location>
        <begin position="278"/>
        <end position="313"/>
    </location>
</feature>
<feature type="non-terminal residue" evidence="2">
    <location>
        <position position="1"/>
    </location>
</feature>
<feature type="region of interest" description="Disordered" evidence="1">
    <location>
        <begin position="117"/>
        <end position="354"/>
    </location>
</feature>
<sequence length="354" mass="40158">APPAEEDPTPSGSDHSSRYSEEEQESAARSAQYLPSHAIPAEHMEHEREREIEMRSAHAAPAEDRTPSRSDHSSRDVEEEQESAARSAEHLLSQAMGVPSWAEHMADYEGEMDIDIRTQLQQFQMQEEGIQRSAHAAPAEEDRTPSGSDHSSRDVEEEQEPASRMAELQHLRMHEEEIEGVQRPSPEAANEDLTPSGSDHSSCYSDEQPEAPRTRAQHIADYEREMGFDFDMRTAQDCAAEKERTSSEEESSRMPSRSQLVAENQLERQSRTPSSCERLSHSEESPRTARLQEPRSEAMRSQGEEEQRPEDVLSSHPSEEDEAEEQQLLGARMAPDMPTSWQREDGEDQEDHFR</sequence>
<evidence type="ECO:0000313" key="3">
    <source>
        <dbReference type="Proteomes" id="UP001642464"/>
    </source>
</evidence>